<comment type="similarity">
    <text evidence="2">Belongs to the G-protein coupled receptor 3 family.</text>
</comment>
<protein>
    <submittedName>
        <fullName evidence="21">Putative G-protein coupled receptor 179</fullName>
    </submittedName>
</protein>
<evidence type="ECO:0000256" key="4">
    <source>
        <dbReference type="ARBA" id="ARBA00022692"/>
    </source>
</evidence>
<feature type="region of interest" description="Disordered" evidence="17">
    <location>
        <begin position="2078"/>
        <end position="2112"/>
    </location>
</feature>
<feature type="compositionally biased region" description="Basic and acidic residues" evidence="17">
    <location>
        <begin position="1670"/>
        <end position="1679"/>
    </location>
</feature>
<feature type="compositionally biased region" description="Polar residues" evidence="17">
    <location>
        <begin position="1622"/>
        <end position="1633"/>
    </location>
</feature>
<keyword evidence="13" id="KW-0807">Transducer</keyword>
<evidence type="ECO:0000256" key="11">
    <source>
        <dbReference type="ARBA" id="ARBA00023170"/>
    </source>
</evidence>
<evidence type="ECO:0000256" key="15">
    <source>
        <dbReference type="ARBA" id="ARBA00023273"/>
    </source>
</evidence>
<feature type="transmembrane region" description="Helical" evidence="18">
    <location>
        <begin position="393"/>
        <end position="418"/>
    </location>
</feature>
<evidence type="ECO:0000256" key="19">
    <source>
        <dbReference type="SAM" id="SignalP"/>
    </source>
</evidence>
<feature type="region of interest" description="Disordered" evidence="17">
    <location>
        <begin position="1270"/>
        <end position="1318"/>
    </location>
</feature>
<proteinExistence type="inferred from homology"/>
<evidence type="ECO:0000256" key="5">
    <source>
        <dbReference type="ARBA" id="ARBA00022729"/>
    </source>
</evidence>
<feature type="compositionally biased region" description="Basic and acidic residues" evidence="17">
    <location>
        <begin position="1293"/>
        <end position="1314"/>
    </location>
</feature>
<dbReference type="InterPro" id="IPR017978">
    <property type="entry name" value="GPCR_3_C"/>
</dbReference>
<dbReference type="PANTHER" id="PTHR32546:SF7">
    <property type="entry name" value="G-PROTEIN COUPLED RECEPTOR 179-RELATED"/>
    <property type="match status" value="1"/>
</dbReference>
<feature type="region of interest" description="Disordered" evidence="17">
    <location>
        <begin position="886"/>
        <end position="965"/>
    </location>
</feature>
<feature type="region of interest" description="Disordered" evidence="17">
    <location>
        <begin position="1057"/>
        <end position="1078"/>
    </location>
</feature>
<feature type="non-terminal residue" evidence="21">
    <location>
        <position position="1"/>
    </location>
</feature>
<name>A0A8J6DP33_GALPY</name>
<feature type="compositionally biased region" description="Basic and acidic residues" evidence="17">
    <location>
        <begin position="1804"/>
        <end position="1814"/>
    </location>
</feature>
<evidence type="ECO:0000256" key="9">
    <source>
        <dbReference type="ARBA" id="ARBA00023136"/>
    </source>
</evidence>
<dbReference type="CDD" id="cd15293">
    <property type="entry name" value="7tmC_GPR158-like"/>
    <property type="match status" value="1"/>
</dbReference>
<keyword evidence="15" id="KW-0966">Cell projection</keyword>
<keyword evidence="8" id="KW-0297">G-protein coupled receptor</keyword>
<evidence type="ECO:0000259" key="20">
    <source>
        <dbReference type="PROSITE" id="PS50259"/>
    </source>
</evidence>
<keyword evidence="22" id="KW-1185">Reference proteome</keyword>
<feature type="region of interest" description="Disordered" evidence="17">
    <location>
        <begin position="1585"/>
        <end position="1638"/>
    </location>
</feature>
<feature type="domain" description="G-protein coupled receptors family 3 profile" evidence="20">
    <location>
        <begin position="433"/>
        <end position="653"/>
    </location>
</feature>
<feature type="compositionally biased region" description="Polar residues" evidence="17">
    <location>
        <begin position="2268"/>
        <end position="2284"/>
    </location>
</feature>
<evidence type="ECO:0000256" key="6">
    <source>
        <dbReference type="ARBA" id="ARBA00022989"/>
    </source>
</evidence>
<evidence type="ECO:0000256" key="10">
    <source>
        <dbReference type="ARBA" id="ARBA00023157"/>
    </source>
</evidence>
<feature type="compositionally biased region" description="Polar residues" evidence="17">
    <location>
        <begin position="2300"/>
        <end position="2309"/>
    </location>
</feature>
<feature type="compositionally biased region" description="Basic and acidic residues" evidence="17">
    <location>
        <begin position="886"/>
        <end position="902"/>
    </location>
</feature>
<feature type="chain" id="PRO_5035149463" evidence="19">
    <location>
        <begin position="43"/>
        <end position="2309"/>
    </location>
</feature>
<dbReference type="Pfam" id="PF00003">
    <property type="entry name" value="7tm_3"/>
    <property type="match status" value="1"/>
</dbReference>
<feature type="compositionally biased region" description="Polar residues" evidence="17">
    <location>
        <begin position="1462"/>
        <end position="1473"/>
    </location>
</feature>
<evidence type="ECO:0000256" key="13">
    <source>
        <dbReference type="ARBA" id="ARBA00023224"/>
    </source>
</evidence>
<dbReference type="GO" id="GO:0045211">
    <property type="term" value="C:postsynaptic membrane"/>
    <property type="evidence" value="ECO:0007669"/>
    <property type="project" value="UniProtKB-SubCell"/>
</dbReference>
<evidence type="ECO:0000256" key="12">
    <source>
        <dbReference type="ARBA" id="ARBA00023180"/>
    </source>
</evidence>
<feature type="compositionally biased region" description="Basic and acidic residues" evidence="17">
    <location>
        <begin position="1884"/>
        <end position="1897"/>
    </location>
</feature>
<feature type="region of interest" description="Disordered" evidence="17">
    <location>
        <begin position="754"/>
        <end position="784"/>
    </location>
</feature>
<dbReference type="GO" id="GO:0043005">
    <property type="term" value="C:neuron projection"/>
    <property type="evidence" value="ECO:0007669"/>
    <property type="project" value="UniProtKB-SubCell"/>
</dbReference>
<feature type="compositionally biased region" description="Basic and acidic residues" evidence="17">
    <location>
        <begin position="1768"/>
        <end position="1779"/>
    </location>
</feature>
<comment type="caution">
    <text evidence="21">The sequence shown here is derived from an EMBL/GenBank/DDBJ whole genome shotgun (WGS) entry which is preliminary data.</text>
</comment>
<feature type="region of interest" description="Disordered" evidence="17">
    <location>
        <begin position="2019"/>
        <end position="2042"/>
    </location>
</feature>
<feature type="compositionally biased region" description="Low complexity" evidence="17">
    <location>
        <begin position="759"/>
        <end position="779"/>
    </location>
</feature>
<keyword evidence="9 18" id="KW-0472">Membrane</keyword>
<evidence type="ECO:0000256" key="1">
    <source>
        <dbReference type="ARBA" id="ARBA00004487"/>
    </source>
</evidence>
<feature type="region of interest" description="Disordered" evidence="17">
    <location>
        <begin position="1654"/>
        <end position="1997"/>
    </location>
</feature>
<keyword evidence="10" id="KW-1015">Disulfide bond</keyword>
<evidence type="ECO:0000256" key="18">
    <source>
        <dbReference type="SAM" id="Phobius"/>
    </source>
</evidence>
<feature type="region of interest" description="Disordered" evidence="17">
    <location>
        <begin position="1455"/>
        <end position="1549"/>
    </location>
</feature>
<feature type="compositionally biased region" description="Basic and acidic residues" evidence="17">
    <location>
        <begin position="2084"/>
        <end position="2094"/>
    </location>
</feature>
<feature type="signal peptide" evidence="19">
    <location>
        <begin position="1"/>
        <end position="42"/>
    </location>
</feature>
<gene>
    <name evidence="21" type="ORF">J0S82_013046</name>
</gene>
<keyword evidence="7" id="KW-0770">Synapse</keyword>
<organism evidence="21 22">
    <name type="scientific">Galemys pyrenaicus</name>
    <name type="common">Iberian desman</name>
    <name type="synonym">Pyrenean desman</name>
    <dbReference type="NCBI Taxonomy" id="202257"/>
    <lineage>
        <taxon>Eukaryota</taxon>
        <taxon>Metazoa</taxon>
        <taxon>Chordata</taxon>
        <taxon>Craniata</taxon>
        <taxon>Vertebrata</taxon>
        <taxon>Euteleostomi</taxon>
        <taxon>Mammalia</taxon>
        <taxon>Eutheria</taxon>
        <taxon>Laurasiatheria</taxon>
        <taxon>Eulipotyphla</taxon>
        <taxon>Talpidae</taxon>
        <taxon>Galemys</taxon>
    </lineage>
</organism>
<feature type="region of interest" description="Disordered" evidence="17">
    <location>
        <begin position="2210"/>
        <end position="2309"/>
    </location>
</feature>
<evidence type="ECO:0000256" key="3">
    <source>
        <dbReference type="ARBA" id="ARBA00022475"/>
    </source>
</evidence>
<keyword evidence="5 19" id="KW-0732">Signal</keyword>
<feature type="transmembrane region" description="Helical" evidence="18">
    <location>
        <begin position="512"/>
        <end position="533"/>
    </location>
</feature>
<evidence type="ECO:0000313" key="21">
    <source>
        <dbReference type="EMBL" id="KAG8514835.1"/>
    </source>
</evidence>
<evidence type="ECO:0000256" key="14">
    <source>
        <dbReference type="ARBA" id="ARBA00023257"/>
    </source>
</evidence>
<dbReference type="Pfam" id="PF22572">
    <property type="entry name" value="GPR158_179_EC"/>
    <property type="match status" value="1"/>
</dbReference>
<keyword evidence="4 18" id="KW-0812">Transmembrane</keyword>
<dbReference type="InterPro" id="IPR054714">
    <property type="entry name" value="GPR158_179_extracellular"/>
</dbReference>
<accession>A0A8J6DP33</accession>
<comment type="subcellular location">
    <subcellularLocation>
        <location evidence="1">Cell projection</location>
        <location evidence="1">Neuron projection</location>
    </subcellularLocation>
    <subcellularLocation>
        <location evidence="16">Postsynaptic cell membrane</location>
        <topology evidence="16">Multi-pass membrane protein</topology>
    </subcellularLocation>
</comment>
<feature type="transmembrane region" description="Helical" evidence="18">
    <location>
        <begin position="472"/>
        <end position="491"/>
    </location>
</feature>
<keyword evidence="6 18" id="KW-1133">Transmembrane helix</keyword>
<evidence type="ECO:0000313" key="22">
    <source>
        <dbReference type="Proteomes" id="UP000700334"/>
    </source>
</evidence>
<keyword evidence="12" id="KW-0325">Glycoprotein</keyword>
<evidence type="ECO:0000256" key="17">
    <source>
        <dbReference type="SAM" id="MobiDB-lite"/>
    </source>
</evidence>
<reference evidence="21" key="1">
    <citation type="journal article" date="2021" name="Evol. Appl.">
        <title>The genome of the Pyrenean desman and the effects of bottlenecks and inbreeding on the genomic landscape of an endangered species.</title>
        <authorList>
            <person name="Escoda L."/>
            <person name="Castresana J."/>
        </authorList>
    </citation>
    <scope>NUCLEOTIDE SEQUENCE</scope>
    <source>
        <strain evidence="21">IBE-C5619</strain>
    </source>
</reference>
<dbReference type="OrthoDB" id="5823771at2759"/>
<dbReference type="Proteomes" id="UP000700334">
    <property type="component" value="Unassembled WGS sequence"/>
</dbReference>
<evidence type="ECO:0000256" key="8">
    <source>
        <dbReference type="ARBA" id="ARBA00023040"/>
    </source>
</evidence>
<feature type="compositionally biased region" description="Basic and acidic residues" evidence="17">
    <location>
        <begin position="1984"/>
        <end position="1995"/>
    </location>
</feature>
<dbReference type="PANTHER" id="PTHR32546">
    <property type="entry name" value="G-PROTEIN COUPLED RECEPTOR 158-RELATED"/>
    <property type="match status" value="1"/>
</dbReference>
<feature type="compositionally biased region" description="Basic and acidic residues" evidence="17">
    <location>
        <begin position="1112"/>
        <end position="1129"/>
    </location>
</feature>
<feature type="compositionally biased region" description="Basic and acidic residues" evidence="17">
    <location>
        <begin position="1057"/>
        <end position="1077"/>
    </location>
</feature>
<evidence type="ECO:0000256" key="16">
    <source>
        <dbReference type="ARBA" id="ARBA00034104"/>
    </source>
</evidence>
<dbReference type="InterPro" id="IPR043458">
    <property type="entry name" value="GPR158/179"/>
</dbReference>
<feature type="region of interest" description="Disordered" evidence="17">
    <location>
        <begin position="2132"/>
        <end position="2154"/>
    </location>
</feature>
<sequence>SPRQPGPRSLRAVLSMGTRAVMMPPSIWVLLSCCFLCDWVLGSPQHPRPLPPLSSQVKPGSEPRWVPQEGAEAALAFLYSGDAQQLLGANCSEHYKAQGAGARSGLPPILWKAAVTLAQAANFLNMLLQANDIRESSVEEDMEWYQALVRSVAEGDLRAYRALLTFNPPPGARHLQLALQATRMGAETILQDLSRNRLQEESPVRGPDSPVLQKRVLTNDLGSLESPKWPQGDGYVGDMQHVRLSPPFLECQEGRLRPGWLITLSATFYGLKPDLSPEVRGQVQMDVDLQSVDINQCASGPGWYSNTHMCDLNSTQCVPLEGQGFVLGRYLCRCRPGFYGASHSRGLEESATQPTGQFGSLQGSAEGLLRCQPCPEGCMSCMNATPCLVEEALVLRALVLACQACCVLAVFLSMLLSYRCRRSKARKAHIWRIRASGVILLETILFGSLLLYFPVFILYFKPSALCCIALRWVRLLGFAIVYGTIVLKLYRVLPLFLSRTAQRVPHLSSGRLLRHLGLLLLLVLSFLVVWTAGVLEPGRHTPLVTQGQTPAGRHFYLCHHGHWDYIMAGAEMLLLCWGSFLCHAARAAPPALHEPRHLGIALHNELLLSAAFHAARFMLVPSLHPDWTLLLVFFHTHSTVTATLALVFIPKFWKPGAPSREEMVDEACEDELDLQRSGSYLNSSIASAWSEHSLEPGDLRDELKKLYAQLEVHKTKGMAANNPHLPKKRGSSRQGLGRSFVRYLAEFPEALARQHSRDSGCPGRSSLPGSSRRPLLSSSLQEPQWKPALCKSHSTCEPGQGGEQDPPLLNSLLRRKLAKKASRESRESVEETTVLGFRSVSAHSLTVGETLPRAPPTSLQKSLSEAAGERALLVTSQAYLEETYRQAKEQEARNKERAKKAEAATASPVWRPSARRPERGQGAPLSTPPSPAKSSSVVSPPPSGKLQEDAVKRLPRSPTRHQVSTPILALLGPGLGEPHELPPTLVPALRSAPVPAPDLAPVPAPTYICPWENAELPVKKENVAQEGPSGPEQGDHALAPARARLWRAFSAAIEKRGGRENGMDTGNRHLLTDEGRPKIISKSRSLSTHAQQGSMCSLGLAIKALARSRSTYREKEYGERSPDGEKGRASGEGAGVCPRSPRPGRPRTVSKQTALAPGDDESLQNQQNAHTSRMLQVCHQEGRREQGDGGRTPQSPGEGKAERAVRARPAPLRQVRQSTEGGRNAERAKAAPMGGQELTKSDRQTLGSADSCVAEVCPWETTELEACLPDSSNKAEVCPWEVSEGTPESRALSPDRQDSQEERGKAPEKSEPRDVAAITRKTQERLVRGQEAVCPWVLSPLGFDRTKGRSEAGRSMEAREVENGRPFQQKLKTFFCKEQKSGGDLESLCPWERTDFRGPSAISMQVPGTPGDPGSLSSSAVEVFPGESGDTRAGRKAEICPWELGDEVAGKEVCDGAGGESLQGTGSSGQTAERTGKAAQELSQRLRACPWEDTAPGHSSPHLDNASSRAGGLSQGGSGATQGCPQENLRPGITPAKAETCPWEGGGRTREDWALGWAAGEDSQESQEKVAGTLGVRDATAWEKTERRVQKREAVCPWASVDPDSFSPPQPQDRQKRPKASFQASDRVGSSSAKICPWDVEEILPGEKAEVCAQERGTGAGEQSVLGVEATRELPDHTGKAPADPGPNEVAVAAPKELERPVQEQGVGCSSESLGPGGSSQHSDTLGTGRPKAGLQELDRVGCRPPEVCPWEVDEAATRGKTQTCPWEAREAAAGKGLEDGMGSDSAGRRGKTPEKGQLTSLEDIPKWETKQSQEQEATSPWGKKPHAQTPELADLPSMSTRGAEGHCLEVSDETSEEGDLRQDPHTDGGTPEHVTQEKAPPSKAREVPAENEKETHNQLQVESVAPAGSLSSPGTWGPKQGEAGSQRLVSMEGRMAEARAVEAPALDEPVPVSGARAETPTSEETERLPRRGVSTHHGKGKSPGKEKAPEKPEPKVVAVQEMPERAGWRQEAGCLQESQDCGGLSPQAAPQTCDRSRGSSEAVDSVMARGAQVCPWEEEEAPFAKKAEICPWEASKGAAETGGLERKVDRESQDQGGRFLQQAGSGGAEGHFSKEVAQVSREQETVWPWEGTDYGEEDTPDTDQPKVSPCGASSMGSKMAELCQWEITDPEGNKIKGTMADICSWEGTGVSSEESGLLVLAATQTEIFSPTAPEKPPCLSVHKPPGSFLLESKSPYPEVSKSASSSLEGVKGLQEPSGLGAGMSLAAESSLQEAKAQKSPSLTEDQELASKAPCEEVAHQQSVLGSIK</sequence>
<feature type="region of interest" description="Disordered" evidence="17">
    <location>
        <begin position="715"/>
        <end position="734"/>
    </location>
</feature>
<feature type="compositionally biased region" description="Basic and acidic residues" evidence="17">
    <location>
        <begin position="1585"/>
        <end position="1594"/>
    </location>
</feature>
<dbReference type="PROSITE" id="PS50259">
    <property type="entry name" value="G_PROTEIN_RECEP_F3_4"/>
    <property type="match status" value="1"/>
</dbReference>
<evidence type="ECO:0000256" key="2">
    <source>
        <dbReference type="ARBA" id="ARBA00007242"/>
    </source>
</evidence>
<evidence type="ECO:0000256" key="7">
    <source>
        <dbReference type="ARBA" id="ARBA00023018"/>
    </source>
</evidence>
<keyword evidence="14" id="KW-0628">Postsynaptic cell membrane</keyword>
<feature type="compositionally biased region" description="Basic residues" evidence="17">
    <location>
        <begin position="1974"/>
        <end position="1983"/>
    </location>
</feature>
<dbReference type="CDD" id="cd00054">
    <property type="entry name" value="EGF_CA"/>
    <property type="match status" value="1"/>
</dbReference>
<feature type="compositionally biased region" description="Polar residues" evidence="17">
    <location>
        <begin position="1708"/>
        <end position="1726"/>
    </location>
</feature>
<feature type="region of interest" description="Disordered" evidence="17">
    <location>
        <begin position="1112"/>
        <end position="1249"/>
    </location>
</feature>
<feature type="compositionally biased region" description="Polar residues" evidence="17">
    <location>
        <begin position="1163"/>
        <end position="1174"/>
    </location>
</feature>
<feature type="transmembrane region" description="Helical" evidence="18">
    <location>
        <begin position="439"/>
        <end position="460"/>
    </location>
</feature>
<dbReference type="EMBL" id="JAGFMF010011723">
    <property type="protein sequence ID" value="KAG8514835.1"/>
    <property type="molecule type" value="Genomic_DNA"/>
</dbReference>
<dbReference type="GO" id="GO:0004930">
    <property type="term" value="F:G protein-coupled receptor activity"/>
    <property type="evidence" value="ECO:0007669"/>
    <property type="project" value="UniProtKB-KW"/>
</dbReference>
<keyword evidence="11 21" id="KW-0675">Receptor</keyword>
<keyword evidence="3" id="KW-1003">Cell membrane</keyword>